<evidence type="ECO:0000256" key="1">
    <source>
        <dbReference type="ARBA" id="ARBA00009502"/>
    </source>
</evidence>
<accession>A0A9P7N724</accession>
<dbReference type="Pfam" id="PF04627">
    <property type="entry name" value="ATP-synt_Eps"/>
    <property type="match status" value="1"/>
</dbReference>
<dbReference type="GO" id="GO:0046933">
    <property type="term" value="F:proton-transporting ATP synthase activity, rotational mechanism"/>
    <property type="evidence" value="ECO:0007669"/>
    <property type="project" value="InterPro"/>
</dbReference>
<dbReference type="AlphaFoldDB" id="A0A9P7N724"/>
<dbReference type="InterPro" id="IPR036742">
    <property type="entry name" value="ATP_synth_F1_esu_sf_mt"/>
</dbReference>
<dbReference type="PANTHER" id="PTHR12448">
    <property type="entry name" value="ATP SYNTHASE EPSILON CHAIN, MITOCHONDRIAL"/>
    <property type="match status" value="1"/>
</dbReference>
<keyword evidence="4" id="KW-1185">Reference proteome</keyword>
<dbReference type="EMBL" id="SRPW01002393">
    <property type="protein sequence ID" value="KAG5993261.1"/>
    <property type="molecule type" value="Genomic_DNA"/>
</dbReference>
<feature type="region of interest" description="Disordered" evidence="2">
    <location>
        <begin position="98"/>
        <end position="117"/>
    </location>
</feature>
<dbReference type="GO" id="GO:0005743">
    <property type="term" value="C:mitochondrial inner membrane"/>
    <property type="evidence" value="ECO:0007669"/>
    <property type="project" value="InterPro"/>
</dbReference>
<dbReference type="CDD" id="cd12153">
    <property type="entry name" value="F1-ATPase_epsilon"/>
    <property type="match status" value="1"/>
</dbReference>
<gene>
    <name evidence="3" type="ORF">E4U43_003560</name>
</gene>
<dbReference type="PANTHER" id="PTHR12448:SF0">
    <property type="entry name" value="ATP SYNTHASE SUBUNIT EPSILON, MITOCHONDRIAL"/>
    <property type="match status" value="1"/>
</dbReference>
<name>A0A9P7N724_9HYPO</name>
<dbReference type="InterPro" id="IPR006721">
    <property type="entry name" value="ATP_synth_F1_esu_mt"/>
</dbReference>
<protein>
    <recommendedName>
        <fullName evidence="5">Mitochondrial ATP synthase epsilon chain domain-containing protein</fullName>
    </recommendedName>
</protein>
<comment type="caution">
    <text evidence="3">The sequence shown here is derived from an EMBL/GenBank/DDBJ whole genome shotgun (WGS) entry which is preliminary data.</text>
</comment>
<dbReference type="OrthoDB" id="269124at2759"/>
<dbReference type="FunFam" id="1.10.1620.20:FF:000003">
    <property type="entry name" value="Mitochondrial ATP synthase epsilon chain domain-containing protein"/>
    <property type="match status" value="1"/>
</dbReference>
<evidence type="ECO:0000313" key="3">
    <source>
        <dbReference type="EMBL" id="KAG5993261.1"/>
    </source>
</evidence>
<reference evidence="3" key="1">
    <citation type="journal article" date="2020" name="bioRxiv">
        <title>Whole genome comparisons of ergot fungi reveals the divergence and evolution of species within the genus Claviceps are the result of varying mechanisms driving genome evolution and host range expansion.</title>
        <authorList>
            <person name="Wyka S.A."/>
            <person name="Mondo S.J."/>
            <person name="Liu M."/>
            <person name="Dettman J."/>
            <person name="Nalam V."/>
            <person name="Broders K.D."/>
        </authorList>
    </citation>
    <scope>NUCLEOTIDE SEQUENCE</scope>
    <source>
        <strain evidence="3">CCC 602</strain>
    </source>
</reference>
<organism evidence="3 4">
    <name type="scientific">Claviceps pusilla</name>
    <dbReference type="NCBI Taxonomy" id="123648"/>
    <lineage>
        <taxon>Eukaryota</taxon>
        <taxon>Fungi</taxon>
        <taxon>Dikarya</taxon>
        <taxon>Ascomycota</taxon>
        <taxon>Pezizomycotina</taxon>
        <taxon>Sordariomycetes</taxon>
        <taxon>Hypocreomycetidae</taxon>
        <taxon>Hypocreales</taxon>
        <taxon>Clavicipitaceae</taxon>
        <taxon>Claviceps</taxon>
    </lineage>
</organism>
<dbReference type="GO" id="GO:0042776">
    <property type="term" value="P:proton motive force-driven mitochondrial ATP synthesis"/>
    <property type="evidence" value="ECO:0007669"/>
    <property type="project" value="TreeGrafter"/>
</dbReference>
<comment type="similarity">
    <text evidence="1">Belongs to the eukaryotic ATPase epsilon family.</text>
</comment>
<dbReference type="Gene3D" id="1.10.1620.20">
    <property type="entry name" value="ATP synthase, F1 complex, epsilon subunit superfamily, mitochondrial"/>
    <property type="match status" value="1"/>
</dbReference>
<dbReference type="GO" id="GO:0045259">
    <property type="term" value="C:proton-transporting ATP synthase complex"/>
    <property type="evidence" value="ECO:0007669"/>
    <property type="project" value="InterPro"/>
</dbReference>
<sequence length="117" mass="12907">MVLPEAQCPVWAGHAQFWRRIGRPAGQPSLNPIPDQHQLVNTAEMPAAWKAAGLTYNRYLAVAARAIRRSLKEQHRVAAERRGEMDLRFAKWSNGKQGEVKDLGSANKAAMAESASS</sequence>
<dbReference type="Proteomes" id="UP000748025">
    <property type="component" value="Unassembled WGS sequence"/>
</dbReference>
<evidence type="ECO:0000313" key="4">
    <source>
        <dbReference type="Proteomes" id="UP000748025"/>
    </source>
</evidence>
<evidence type="ECO:0008006" key="5">
    <source>
        <dbReference type="Google" id="ProtNLM"/>
    </source>
</evidence>
<evidence type="ECO:0000256" key="2">
    <source>
        <dbReference type="SAM" id="MobiDB-lite"/>
    </source>
</evidence>
<proteinExistence type="inferred from homology"/>
<dbReference type="SUPFAM" id="SSF48690">
    <property type="entry name" value="Epsilon subunit of mitochondrial F1F0-ATP synthase"/>
    <property type="match status" value="1"/>
</dbReference>